<dbReference type="PANTHER" id="PTHR40660:SF1">
    <property type="entry name" value="5'-PHOSPHATE OXIDASE PUTATIVE DOMAIN-CONTAINING PROTEIN-RELATED"/>
    <property type="match status" value="1"/>
</dbReference>
<dbReference type="PANTHER" id="PTHR40660">
    <property type="entry name" value="5'-PHOSPHATE OXIDASE PUTATIVE DOMAIN-CONTAINING PROTEIN-RELATED"/>
    <property type="match status" value="1"/>
</dbReference>
<dbReference type="AlphaFoldDB" id="A0A845F1M4"/>
<name>A0A845F1M4_9BACL</name>
<evidence type="ECO:0000259" key="1">
    <source>
        <dbReference type="Pfam" id="PF01243"/>
    </source>
</evidence>
<dbReference type="Pfam" id="PF01243">
    <property type="entry name" value="PNPOx_N"/>
    <property type="match status" value="1"/>
</dbReference>
<organism evidence="2 3">
    <name type="scientific">Guptibacillus hwajinpoensis</name>
    <dbReference type="NCBI Taxonomy" id="208199"/>
    <lineage>
        <taxon>Bacteria</taxon>
        <taxon>Bacillati</taxon>
        <taxon>Bacillota</taxon>
        <taxon>Bacilli</taxon>
        <taxon>Bacillales</taxon>
        <taxon>Guptibacillaceae</taxon>
        <taxon>Guptibacillus</taxon>
    </lineage>
</organism>
<reference evidence="2 3" key="1">
    <citation type="submission" date="2019-11" db="EMBL/GenBank/DDBJ databases">
        <title>Genome sequences of 17 halophilic strains isolated from different environments.</title>
        <authorList>
            <person name="Furrow R.E."/>
        </authorList>
    </citation>
    <scope>NUCLEOTIDE SEQUENCE [LARGE SCALE GENOMIC DNA]</scope>
    <source>
        <strain evidence="2 3">22506_14_FS</strain>
    </source>
</reference>
<gene>
    <name evidence="2" type="ORF">GLW07_15185</name>
</gene>
<proteinExistence type="predicted"/>
<dbReference type="InterPro" id="IPR011576">
    <property type="entry name" value="Pyridox_Oxase_N"/>
</dbReference>
<accession>A0A845F1M4</accession>
<dbReference type="InterPro" id="IPR012349">
    <property type="entry name" value="Split_barrel_FMN-bd"/>
</dbReference>
<comment type="caution">
    <text evidence="2">The sequence shown here is derived from an EMBL/GenBank/DDBJ whole genome shotgun (WGS) entry which is preliminary data.</text>
</comment>
<dbReference type="NCBIfam" id="NF005232">
    <property type="entry name" value="PRK06733.1"/>
    <property type="match status" value="1"/>
</dbReference>
<dbReference type="Gene3D" id="2.30.110.10">
    <property type="entry name" value="Electron Transport, Fmn-binding Protein, Chain A"/>
    <property type="match status" value="1"/>
</dbReference>
<evidence type="ECO:0000313" key="3">
    <source>
        <dbReference type="Proteomes" id="UP000447833"/>
    </source>
</evidence>
<protein>
    <recommendedName>
        <fullName evidence="1">Pyridoxamine 5'-phosphate oxidase N-terminal domain-containing protein</fullName>
    </recommendedName>
</protein>
<dbReference type="EMBL" id="WMEY01000004">
    <property type="protein sequence ID" value="MYL64701.1"/>
    <property type="molecule type" value="Genomic_DNA"/>
</dbReference>
<feature type="domain" description="Pyridoxamine 5'-phosphate oxidase N-terminal" evidence="1">
    <location>
        <begin position="14"/>
        <end position="99"/>
    </location>
</feature>
<evidence type="ECO:0000313" key="2">
    <source>
        <dbReference type="EMBL" id="MYL64701.1"/>
    </source>
</evidence>
<sequence length="154" mass="17429">MRHLAKKGILTELNEDLVSFFEGEKLVMLSTIDHESQAPNVSAISWVKCLDKNNIRFSVTTNSRTIQNVKENPHVVFTIIGLETVYSIHGSASILEDAMKGVSLKLAKINVNVNQVLETMFWGAKITTEPEYEKTYNQKKAEELDKEVYEALLK</sequence>
<dbReference type="SUPFAM" id="SSF50475">
    <property type="entry name" value="FMN-binding split barrel"/>
    <property type="match status" value="1"/>
</dbReference>
<dbReference type="Proteomes" id="UP000447833">
    <property type="component" value="Unassembled WGS sequence"/>
</dbReference>